<sequence>MTIEKEMFEEIRKLFPEFDYHKEVYKPFWKKTSVDELIALAYNQMSNTVSADFINYGWLFRTSDDPESVNVFEELEQLEDEIYGEFISFFDFYYAYKSYSPIYKNKNFKEYLAIQNDS</sequence>
<evidence type="ECO:0000313" key="2">
    <source>
        <dbReference type="Proteomes" id="UP001250218"/>
    </source>
</evidence>
<gene>
    <name evidence="1" type="ORF">P7I04_12940</name>
</gene>
<dbReference type="InterPro" id="IPR037282">
    <property type="entry name" value="CapZ_alpha/beta"/>
</dbReference>
<organism evidence="1 2">
    <name type="scientific">Lactococcus lactis</name>
    <dbReference type="NCBI Taxonomy" id="1358"/>
    <lineage>
        <taxon>Bacteria</taxon>
        <taxon>Bacillati</taxon>
        <taxon>Bacillota</taxon>
        <taxon>Bacilli</taxon>
        <taxon>Lactobacillales</taxon>
        <taxon>Streptococcaceae</taxon>
        <taxon>Lactococcus</taxon>
    </lineage>
</organism>
<accession>A0AAW8UE77</accession>
<dbReference type="AlphaFoldDB" id="A0AAW8UE77"/>
<evidence type="ECO:0000313" key="1">
    <source>
        <dbReference type="EMBL" id="MDT2946927.1"/>
    </source>
</evidence>
<name>A0AAW8UE77_9LACT</name>
<dbReference type="SUPFAM" id="SSF90096">
    <property type="entry name" value="Subunits of heterodimeric actin filament capping protein Capz"/>
    <property type="match status" value="1"/>
</dbReference>
<proteinExistence type="predicted"/>
<dbReference type="EMBL" id="JARQDL010000015">
    <property type="protein sequence ID" value="MDT2946927.1"/>
    <property type="molecule type" value="Genomic_DNA"/>
</dbReference>
<comment type="caution">
    <text evidence="1">The sequence shown here is derived from an EMBL/GenBank/DDBJ whole genome shotgun (WGS) entry which is preliminary data.</text>
</comment>
<dbReference type="RefSeq" id="WP_311843757.1">
    <property type="nucleotide sequence ID" value="NZ_JARQDC010000017.1"/>
</dbReference>
<dbReference type="Proteomes" id="UP001250218">
    <property type="component" value="Unassembled WGS sequence"/>
</dbReference>
<reference evidence="1" key="1">
    <citation type="submission" date="2023-03" db="EMBL/GenBank/DDBJ databases">
        <authorList>
            <person name="Shen W."/>
            <person name="Cai J."/>
        </authorList>
    </citation>
    <scope>NUCLEOTIDE SEQUENCE</scope>
    <source>
        <strain evidence="1">Y37</strain>
    </source>
</reference>
<protein>
    <submittedName>
        <fullName evidence="1">Uncharacterized protein</fullName>
    </submittedName>
</protein>